<evidence type="ECO:0000256" key="2">
    <source>
        <dbReference type="SAM" id="MobiDB-lite"/>
    </source>
</evidence>
<organism evidence="3 4">
    <name type="scientific">Calicophoron daubneyi</name>
    <name type="common">Rumen fluke</name>
    <name type="synonym">Paramphistomum daubneyi</name>
    <dbReference type="NCBI Taxonomy" id="300641"/>
    <lineage>
        <taxon>Eukaryota</taxon>
        <taxon>Metazoa</taxon>
        <taxon>Spiralia</taxon>
        <taxon>Lophotrochozoa</taxon>
        <taxon>Platyhelminthes</taxon>
        <taxon>Trematoda</taxon>
        <taxon>Digenea</taxon>
        <taxon>Plagiorchiida</taxon>
        <taxon>Pronocephalata</taxon>
        <taxon>Paramphistomoidea</taxon>
        <taxon>Paramphistomidae</taxon>
        <taxon>Calicophoron</taxon>
    </lineage>
</organism>
<reference evidence="3" key="1">
    <citation type="submission" date="2024-06" db="EMBL/GenBank/DDBJ databases">
        <authorList>
            <person name="Liu X."/>
            <person name="Lenzi L."/>
            <person name="Haldenby T S."/>
            <person name="Uol C."/>
        </authorList>
    </citation>
    <scope>NUCLEOTIDE SEQUENCE</scope>
</reference>
<evidence type="ECO:0000313" key="3">
    <source>
        <dbReference type="EMBL" id="CAL5137180.1"/>
    </source>
</evidence>
<sequence>MEHCGAHKAFYSLWLVTDDVFKYIADIRAVLNDADIHLVRNLGPDPPSYETSVTEQLIERIKERLVLLESLNNKRRVLYNRFKDSGSVRHLVEDESMEEKKQTSHSLDVGVPKNSPTPRDIALKSLRSFVNSRDLALRRQLDLLKRTAERMSEFREGLAETGPKDGRPIHGCPQNLKLVFCHGVELSGKLNSLLLEDRTALLKDGKLLETEILKVPRVKRKEMIKMVKEVNDRCWRVKYSTMHNFADLISPILEEYLQIQTRTAIRNATNTMLENLQQLFDRYTENVQAYSKSLQNLADLLVP</sequence>
<protein>
    <submittedName>
        <fullName evidence="3">Uncharacterized protein</fullName>
    </submittedName>
</protein>
<evidence type="ECO:0000256" key="1">
    <source>
        <dbReference type="SAM" id="Coils"/>
    </source>
</evidence>
<dbReference type="AlphaFoldDB" id="A0AAV2TJ31"/>
<accession>A0AAV2TJ31</accession>
<feature type="compositionally biased region" description="Basic and acidic residues" evidence="2">
    <location>
        <begin position="93"/>
        <end position="102"/>
    </location>
</feature>
<dbReference type="Proteomes" id="UP001497525">
    <property type="component" value="Unassembled WGS sequence"/>
</dbReference>
<keyword evidence="1" id="KW-0175">Coiled coil</keyword>
<feature type="region of interest" description="Disordered" evidence="2">
    <location>
        <begin position="93"/>
        <end position="114"/>
    </location>
</feature>
<dbReference type="EMBL" id="CAXLJL010000378">
    <property type="protein sequence ID" value="CAL5137180.1"/>
    <property type="molecule type" value="Genomic_DNA"/>
</dbReference>
<gene>
    <name evidence="3" type="ORF">CDAUBV1_LOCUS11442</name>
</gene>
<feature type="coiled-coil region" evidence="1">
    <location>
        <begin position="266"/>
        <end position="293"/>
    </location>
</feature>
<comment type="caution">
    <text evidence="3">The sequence shown here is derived from an EMBL/GenBank/DDBJ whole genome shotgun (WGS) entry which is preliminary data.</text>
</comment>
<proteinExistence type="predicted"/>
<name>A0AAV2TJ31_CALDB</name>
<evidence type="ECO:0000313" key="4">
    <source>
        <dbReference type="Proteomes" id="UP001497525"/>
    </source>
</evidence>